<organism evidence="4 5">
    <name type="scientific">Pisum sativum</name>
    <name type="common">Garden pea</name>
    <name type="synonym">Lathyrus oleraceus</name>
    <dbReference type="NCBI Taxonomy" id="3888"/>
    <lineage>
        <taxon>Eukaryota</taxon>
        <taxon>Viridiplantae</taxon>
        <taxon>Streptophyta</taxon>
        <taxon>Embryophyta</taxon>
        <taxon>Tracheophyta</taxon>
        <taxon>Spermatophyta</taxon>
        <taxon>Magnoliopsida</taxon>
        <taxon>eudicotyledons</taxon>
        <taxon>Gunneridae</taxon>
        <taxon>Pentapetalae</taxon>
        <taxon>rosids</taxon>
        <taxon>fabids</taxon>
        <taxon>Fabales</taxon>
        <taxon>Fabaceae</taxon>
        <taxon>Papilionoideae</taxon>
        <taxon>50 kb inversion clade</taxon>
        <taxon>NPAAA clade</taxon>
        <taxon>Hologalegina</taxon>
        <taxon>IRL clade</taxon>
        <taxon>Fabeae</taxon>
        <taxon>Lathyrus</taxon>
    </lineage>
</organism>
<dbReference type="Gene3D" id="1.25.70.10">
    <property type="entry name" value="Transcription termination factor 3, mitochondrial"/>
    <property type="match status" value="2"/>
</dbReference>
<dbReference type="PANTHER" id="PTHR13068">
    <property type="entry name" value="CGI-12 PROTEIN-RELATED"/>
    <property type="match status" value="1"/>
</dbReference>
<keyword evidence="2" id="KW-0804">Transcription</keyword>
<evidence type="ECO:0000256" key="1">
    <source>
        <dbReference type="ARBA" id="ARBA00007692"/>
    </source>
</evidence>
<keyword evidence="2" id="KW-0805">Transcription regulation</keyword>
<dbReference type="Proteomes" id="UP001058974">
    <property type="component" value="Chromosome 3"/>
</dbReference>
<dbReference type="GO" id="GO:0003676">
    <property type="term" value="F:nucleic acid binding"/>
    <property type="evidence" value="ECO:0007669"/>
    <property type="project" value="InterPro"/>
</dbReference>
<evidence type="ECO:0000313" key="4">
    <source>
        <dbReference type="EMBL" id="KAI5426907.1"/>
    </source>
</evidence>
<evidence type="ECO:0008006" key="6">
    <source>
        <dbReference type="Google" id="ProtNLM"/>
    </source>
</evidence>
<keyword evidence="2" id="KW-0806">Transcription termination</keyword>
<dbReference type="AlphaFoldDB" id="A0A9D5AWI0"/>
<comment type="similarity">
    <text evidence="1">Belongs to the mTERF family.</text>
</comment>
<dbReference type="SMART" id="SM00733">
    <property type="entry name" value="Mterf"/>
    <property type="match status" value="4"/>
</dbReference>
<evidence type="ECO:0000256" key="3">
    <source>
        <dbReference type="ARBA" id="ARBA00022946"/>
    </source>
</evidence>
<reference evidence="4 5" key="1">
    <citation type="journal article" date="2022" name="Nat. Genet.">
        <title>Improved pea reference genome and pan-genome highlight genomic features and evolutionary characteristics.</title>
        <authorList>
            <person name="Yang T."/>
            <person name="Liu R."/>
            <person name="Luo Y."/>
            <person name="Hu S."/>
            <person name="Wang D."/>
            <person name="Wang C."/>
            <person name="Pandey M.K."/>
            <person name="Ge S."/>
            <person name="Xu Q."/>
            <person name="Li N."/>
            <person name="Li G."/>
            <person name="Huang Y."/>
            <person name="Saxena R.K."/>
            <person name="Ji Y."/>
            <person name="Li M."/>
            <person name="Yan X."/>
            <person name="He Y."/>
            <person name="Liu Y."/>
            <person name="Wang X."/>
            <person name="Xiang C."/>
            <person name="Varshney R.K."/>
            <person name="Ding H."/>
            <person name="Gao S."/>
            <person name="Zong X."/>
        </authorList>
    </citation>
    <scope>NUCLEOTIDE SEQUENCE [LARGE SCALE GENOMIC DNA]</scope>
    <source>
        <strain evidence="4 5">cv. Zhongwan 6</strain>
    </source>
</reference>
<name>A0A9D5AWI0_PEA</name>
<accession>A0A9D5AWI0</accession>
<dbReference type="InterPro" id="IPR003690">
    <property type="entry name" value="MTERF"/>
</dbReference>
<dbReference type="PANTHER" id="PTHR13068:SF38">
    <property type="entry name" value="TRANSCRIPTION TERMINATION FACTOR FAMILY PROTEIN"/>
    <property type="match status" value="1"/>
</dbReference>
<protein>
    <recommendedName>
        <fullName evidence="6">Transcription termination factor MTEF18, mitochondrial</fullName>
    </recommendedName>
</protein>
<feature type="non-terminal residue" evidence="4">
    <location>
        <position position="1"/>
    </location>
</feature>
<proteinExistence type="inferred from homology"/>
<dbReference type="Pfam" id="PF02536">
    <property type="entry name" value="mTERF"/>
    <property type="match status" value="2"/>
</dbReference>
<gene>
    <name evidence="4" type="ORF">KIW84_032368</name>
</gene>
<comment type="caution">
    <text evidence="4">The sequence shown here is derived from an EMBL/GenBank/DDBJ whole genome shotgun (WGS) entry which is preliminary data.</text>
</comment>
<dbReference type="EMBL" id="JAMSHJ010000003">
    <property type="protein sequence ID" value="KAI5426907.1"/>
    <property type="molecule type" value="Genomic_DNA"/>
</dbReference>
<dbReference type="Gramene" id="Psat03G0236800-T1">
    <property type="protein sequence ID" value="KAI5426907.1"/>
    <property type="gene ID" value="KIW84_032368"/>
</dbReference>
<dbReference type="GO" id="GO:0006353">
    <property type="term" value="P:DNA-templated transcription termination"/>
    <property type="evidence" value="ECO:0007669"/>
    <property type="project" value="UniProtKB-KW"/>
</dbReference>
<keyword evidence="5" id="KW-1185">Reference proteome</keyword>
<evidence type="ECO:0000313" key="5">
    <source>
        <dbReference type="Proteomes" id="UP001058974"/>
    </source>
</evidence>
<keyword evidence="3" id="KW-0809">Transit peptide</keyword>
<sequence>ERGFPELLDTGGRVCHCDHHRVTPLNDTVSIFFSFVTNPAMLDLRKLRLTFTFFNLKPSLNPRFHSTTKTSLQLQPKPKLPSKSTVKEAQAALLDYLHSTRSLQFLDADNMCKNSPFFIQTLVEKTLKNEKLVNPKRLISRYLRYHPINEFEPFFESLGLKPSEYAPLLPRDLIFLNDDPLMMENYHTLCNYGVPRSKIGKIFKQATEVFRFENGVLNLKIKAYEKLGVSSSVLVNAVAVSPGLLVGDVNVDFVEVVDMLKDIVAKGGDGGDVDSGWIKWGFLDEVSCNWGLMLELLCLLSDAGFSKEQLAEIIRRSPCIVFEDSGGRTLSMIGFLTKFGLSVNQIALVFLEFPQIRMVKFLANLRVCLQLLTEIEMEAVEIGKIFQSHTLFIGSYTLKTTKSLLGCLNVGKKRLCAIVQENPHEMKNWILGRRVKPLVSLREEEEEKSKAGKTEFLLRLGYVENSKQMNTAFKVFRGKGAELQERFDFIVNAGLTRDDVCRMIRVSPQILNQTTDRVKMKIEYLIKKGYSVSDLVSFPSYLSYKSLRVKHRLSMYNWLIDNGAVEPGLALSTIVACTDRIFLQSYVNRHPSGLQVWEELQKEIHCED</sequence>
<dbReference type="InterPro" id="IPR038538">
    <property type="entry name" value="MTERF_sf"/>
</dbReference>
<evidence type="ECO:0000256" key="2">
    <source>
        <dbReference type="ARBA" id="ARBA00022472"/>
    </source>
</evidence>